<reference evidence="11 12" key="1">
    <citation type="journal article" date="2011" name="PLoS Genet.">
        <title>Finished genome of the fungal wheat pathogen Mycosphaerella graminicola reveals dispensome structure, chromosome plasticity, and stealth pathogenesis.</title>
        <authorList>
            <person name="Goodwin S.B."/>
            <person name="Ben M'barek S."/>
            <person name="Dhillon B."/>
            <person name="Wittenberg A.H.J."/>
            <person name="Crane C.F."/>
            <person name="Hane J.K."/>
            <person name="Foster A.J."/>
            <person name="Van der Lee T.A.J."/>
            <person name="Grimwood J."/>
            <person name="Aerts A."/>
            <person name="Antoniw J."/>
            <person name="Bailey A."/>
            <person name="Bluhm B."/>
            <person name="Bowler J."/>
            <person name="Bristow J."/>
            <person name="van der Burgt A."/>
            <person name="Canto-Canche B."/>
            <person name="Churchill A.C.L."/>
            <person name="Conde-Ferraez L."/>
            <person name="Cools H.J."/>
            <person name="Coutinho P.M."/>
            <person name="Csukai M."/>
            <person name="Dehal P."/>
            <person name="De Wit P."/>
            <person name="Donzelli B."/>
            <person name="van de Geest H.C."/>
            <person name="van Ham R.C.H.J."/>
            <person name="Hammond-Kosack K.E."/>
            <person name="Henrissat B."/>
            <person name="Kilian A."/>
            <person name="Kobayashi A.K."/>
            <person name="Koopmann E."/>
            <person name="Kourmpetis Y."/>
            <person name="Kuzniar A."/>
            <person name="Lindquist E."/>
            <person name="Lombard V."/>
            <person name="Maliepaard C."/>
            <person name="Martins N."/>
            <person name="Mehrabi R."/>
            <person name="Nap J.P.H."/>
            <person name="Ponomarenko A."/>
            <person name="Rudd J.J."/>
            <person name="Salamov A."/>
            <person name="Schmutz J."/>
            <person name="Schouten H.J."/>
            <person name="Shapiro H."/>
            <person name="Stergiopoulos I."/>
            <person name="Torriani S.F.F."/>
            <person name="Tu H."/>
            <person name="de Vries R.P."/>
            <person name="Waalwijk C."/>
            <person name="Ware S.B."/>
            <person name="Wiebenga A."/>
            <person name="Zwiers L.-H."/>
            <person name="Oliver R.P."/>
            <person name="Grigoriev I.V."/>
            <person name="Kema G.H.J."/>
        </authorList>
    </citation>
    <scope>NUCLEOTIDE SEQUENCE [LARGE SCALE GENOMIC DNA]</scope>
    <source>
        <strain evidence="12">CBS 115943 / IPO323</strain>
    </source>
</reference>
<comment type="similarity">
    <text evidence="2">Belongs to the ammonia transporter channel (TC 1.A.11.2) family.</text>
</comment>
<feature type="domain" description="Ammonium transporter AmtB-like" evidence="10">
    <location>
        <begin position="45"/>
        <end position="304"/>
    </location>
</feature>
<dbReference type="Gene3D" id="1.10.3430.10">
    <property type="entry name" value="Ammonium transporter AmtB like domains"/>
    <property type="match status" value="2"/>
</dbReference>
<dbReference type="GeneID" id="13395758"/>
<evidence type="ECO:0000256" key="7">
    <source>
        <dbReference type="ARBA" id="ARBA00023177"/>
    </source>
</evidence>
<organism evidence="11 12">
    <name type="scientific">Zymoseptoria tritici (strain CBS 115943 / IPO323)</name>
    <name type="common">Speckled leaf blotch fungus</name>
    <name type="synonym">Septoria tritici</name>
    <dbReference type="NCBI Taxonomy" id="336722"/>
    <lineage>
        <taxon>Eukaryota</taxon>
        <taxon>Fungi</taxon>
        <taxon>Dikarya</taxon>
        <taxon>Ascomycota</taxon>
        <taxon>Pezizomycotina</taxon>
        <taxon>Dothideomycetes</taxon>
        <taxon>Dothideomycetidae</taxon>
        <taxon>Mycosphaerellales</taxon>
        <taxon>Mycosphaerellaceae</taxon>
        <taxon>Zymoseptoria</taxon>
    </lineage>
</organism>
<evidence type="ECO:0000313" key="11">
    <source>
        <dbReference type="EMBL" id="EGP89548.1"/>
    </source>
</evidence>
<evidence type="ECO:0000256" key="8">
    <source>
        <dbReference type="SAM" id="MobiDB-lite"/>
    </source>
</evidence>
<dbReference type="STRING" id="336722.F9X7M3"/>
<name>F9X7M3_ZYMTI</name>
<sequence>MSSPAEVYSDMFPVPEYDPSMPRGGNTLEVNVNDQYTGHEFHYVYLTVCAFLVWMIIPGIGLLYSGLARRKSSLALLFQTLMVIAIVTFQWMFWGYSLAYSRTGNAFIGNLDNFGLMGVRVAPSPGNAFLPEIIFCFYQLLFCAVTVQLVIGGAFERGGILASLLFSFIWATIVYCPVANWTWNANGWLYNLGELDFAGGGPVHIASGCASLAYALILGKRQVKSEIGRGRTKPHNASLVWLGTMLIWFGWFGFNGGSALNASVRSLYVVFNTNTAASTGVLGWVLVDMVRNKGKFSVTGACEGLDVFKLHGIGGMVGSFLTGIFADAPIGALDYELEIAGAINGNGVQIGYNLAGIVAIAAYSFTVTSIILLVLKYIPGVGLRVSAEDEMMGLDAVHFADEEIGDWEYMKEARSTLNGHDGTEQSRRVSSAGSKEREVESTSATSPGRAMV</sequence>
<evidence type="ECO:0000256" key="1">
    <source>
        <dbReference type="ARBA" id="ARBA00004141"/>
    </source>
</evidence>
<dbReference type="eggNOG" id="KOG0682">
    <property type="taxonomic scope" value="Eukaryota"/>
</dbReference>
<evidence type="ECO:0000313" key="12">
    <source>
        <dbReference type="Proteomes" id="UP000008062"/>
    </source>
</evidence>
<dbReference type="PROSITE" id="PS01219">
    <property type="entry name" value="AMMONIUM_TRANSP"/>
    <property type="match status" value="1"/>
</dbReference>
<keyword evidence="4 9" id="KW-0812">Transmembrane</keyword>
<dbReference type="InterPro" id="IPR024041">
    <property type="entry name" value="NH4_transpt_AmtB-like_dom"/>
</dbReference>
<feature type="transmembrane region" description="Helical" evidence="9">
    <location>
        <begin position="43"/>
        <end position="67"/>
    </location>
</feature>
<dbReference type="KEGG" id="ztr:MYCGRDRAFT_91450"/>
<proteinExistence type="inferred from homology"/>
<keyword evidence="12" id="KW-1185">Reference proteome</keyword>
<accession>F9X7M3</accession>
<dbReference type="GO" id="GO:0008519">
    <property type="term" value="F:ammonium channel activity"/>
    <property type="evidence" value="ECO:0007669"/>
    <property type="project" value="InterPro"/>
</dbReference>
<feature type="transmembrane region" description="Helical" evidence="9">
    <location>
        <begin position="74"/>
        <end position="94"/>
    </location>
</feature>
<dbReference type="PANTHER" id="PTHR43029:SF15">
    <property type="entry name" value="AMMONIUM TRANSPORTER"/>
    <property type="match status" value="1"/>
</dbReference>
<feature type="transmembrane region" description="Helical" evidence="9">
    <location>
        <begin position="308"/>
        <end position="330"/>
    </location>
</feature>
<evidence type="ECO:0000256" key="2">
    <source>
        <dbReference type="ARBA" id="ARBA00005887"/>
    </source>
</evidence>
<evidence type="ECO:0000256" key="5">
    <source>
        <dbReference type="ARBA" id="ARBA00022989"/>
    </source>
</evidence>
<dbReference type="SUPFAM" id="SSF111352">
    <property type="entry name" value="Ammonium transporter"/>
    <property type="match status" value="1"/>
</dbReference>
<evidence type="ECO:0000256" key="9">
    <source>
        <dbReference type="SAM" id="Phobius"/>
    </source>
</evidence>
<dbReference type="Proteomes" id="UP000008062">
    <property type="component" value="Chromosome 3"/>
</dbReference>
<evidence type="ECO:0000256" key="3">
    <source>
        <dbReference type="ARBA" id="ARBA00022448"/>
    </source>
</evidence>
<feature type="transmembrane region" description="Helical" evidence="9">
    <location>
        <begin position="201"/>
        <end position="218"/>
    </location>
</feature>
<feature type="transmembrane region" description="Helical" evidence="9">
    <location>
        <begin position="158"/>
        <end position="181"/>
    </location>
</feature>
<dbReference type="HOGENOM" id="CLU_000445_33_0_1"/>
<dbReference type="GO" id="GO:0005886">
    <property type="term" value="C:plasma membrane"/>
    <property type="evidence" value="ECO:0007669"/>
    <property type="project" value="TreeGrafter"/>
</dbReference>
<dbReference type="InterPro" id="IPR018047">
    <property type="entry name" value="Ammonium_transpt_CS"/>
</dbReference>
<evidence type="ECO:0000259" key="10">
    <source>
        <dbReference type="Pfam" id="PF00909"/>
    </source>
</evidence>
<feature type="transmembrane region" description="Helical" evidence="9">
    <location>
        <begin position="350"/>
        <end position="375"/>
    </location>
</feature>
<feature type="region of interest" description="Disordered" evidence="8">
    <location>
        <begin position="415"/>
        <end position="452"/>
    </location>
</feature>
<keyword evidence="6 9" id="KW-0472">Membrane</keyword>
<keyword evidence="3" id="KW-0813">Transport</keyword>
<dbReference type="InParanoid" id="F9X7M3"/>
<dbReference type="OrthoDB" id="534912at2759"/>
<dbReference type="Pfam" id="PF00909">
    <property type="entry name" value="Ammonium_transp"/>
    <property type="match status" value="1"/>
</dbReference>
<dbReference type="InterPro" id="IPR029020">
    <property type="entry name" value="Ammonium/urea_transptr"/>
</dbReference>
<dbReference type="PANTHER" id="PTHR43029">
    <property type="entry name" value="AMMONIUM TRANSPORTER MEP2"/>
    <property type="match status" value="1"/>
</dbReference>
<evidence type="ECO:0000256" key="4">
    <source>
        <dbReference type="ARBA" id="ARBA00022692"/>
    </source>
</evidence>
<keyword evidence="7" id="KW-0924">Ammonia transport</keyword>
<feature type="transmembrane region" description="Helical" evidence="9">
    <location>
        <begin position="239"/>
        <end position="260"/>
    </location>
</feature>
<dbReference type="AlphaFoldDB" id="F9X7M3"/>
<feature type="transmembrane region" description="Helical" evidence="9">
    <location>
        <begin position="266"/>
        <end position="287"/>
    </location>
</feature>
<dbReference type="EMBL" id="CM001198">
    <property type="protein sequence ID" value="EGP89548.1"/>
    <property type="molecule type" value="Genomic_DNA"/>
</dbReference>
<protein>
    <recommendedName>
        <fullName evidence="10">Ammonium transporter AmtB-like domain-containing protein</fullName>
    </recommendedName>
</protein>
<comment type="subcellular location">
    <subcellularLocation>
        <location evidence="1">Membrane</location>
        <topology evidence="1">Multi-pass membrane protein</topology>
    </subcellularLocation>
</comment>
<dbReference type="OMA" id="QWIFWGY"/>
<keyword evidence="5 9" id="KW-1133">Transmembrane helix</keyword>
<dbReference type="RefSeq" id="XP_003854572.1">
    <property type="nucleotide sequence ID" value="XM_003854524.1"/>
</dbReference>
<feature type="transmembrane region" description="Helical" evidence="9">
    <location>
        <begin position="129"/>
        <end position="151"/>
    </location>
</feature>
<gene>
    <name evidence="11" type="ORF">MYCGRDRAFT_91450</name>
</gene>
<dbReference type="InterPro" id="IPR001905">
    <property type="entry name" value="Ammonium_transpt"/>
</dbReference>
<evidence type="ECO:0000256" key="6">
    <source>
        <dbReference type="ARBA" id="ARBA00023136"/>
    </source>
</evidence>